<proteinExistence type="predicted"/>
<accession>A0A1M7GSS7</accession>
<dbReference type="Pfam" id="PF00583">
    <property type="entry name" value="Acetyltransf_1"/>
    <property type="match status" value="1"/>
</dbReference>
<evidence type="ECO:0000313" key="4">
    <source>
        <dbReference type="EMBL" id="SHM19205.1"/>
    </source>
</evidence>
<name>A0A1M7GSS7_9RHOB</name>
<dbReference type="Proteomes" id="UP000322545">
    <property type="component" value="Unassembled WGS sequence"/>
</dbReference>
<gene>
    <name evidence="4" type="ORF">SAMN05443432_105131</name>
</gene>
<keyword evidence="1 4" id="KW-0808">Transferase</keyword>
<reference evidence="4 5" key="1">
    <citation type="submission" date="2016-11" db="EMBL/GenBank/DDBJ databases">
        <authorList>
            <person name="Varghese N."/>
            <person name="Submissions S."/>
        </authorList>
    </citation>
    <scope>NUCLEOTIDE SEQUENCE [LARGE SCALE GENOMIC DNA]</scope>
    <source>
        <strain evidence="4 5">DSM 28249</strain>
    </source>
</reference>
<feature type="domain" description="N-acetyltransferase" evidence="3">
    <location>
        <begin position="41"/>
        <end position="190"/>
    </location>
</feature>
<dbReference type="SUPFAM" id="SSF55729">
    <property type="entry name" value="Acyl-CoA N-acyltransferases (Nat)"/>
    <property type="match status" value="1"/>
</dbReference>
<keyword evidence="5" id="KW-1185">Reference proteome</keyword>
<dbReference type="AlphaFoldDB" id="A0A1M7GSS7"/>
<keyword evidence="2" id="KW-0012">Acyltransferase</keyword>
<dbReference type="PANTHER" id="PTHR43800">
    <property type="entry name" value="PEPTIDYL-LYSINE N-ACETYLTRANSFERASE YJAB"/>
    <property type="match status" value="1"/>
</dbReference>
<dbReference type="RefSeq" id="WP_149779698.1">
    <property type="nucleotide sequence ID" value="NZ_FRCB01000005.1"/>
</dbReference>
<dbReference type="InterPro" id="IPR000182">
    <property type="entry name" value="GNAT_dom"/>
</dbReference>
<evidence type="ECO:0000259" key="3">
    <source>
        <dbReference type="PROSITE" id="PS51186"/>
    </source>
</evidence>
<dbReference type="GO" id="GO:0016747">
    <property type="term" value="F:acyltransferase activity, transferring groups other than amino-acyl groups"/>
    <property type="evidence" value="ECO:0007669"/>
    <property type="project" value="InterPro"/>
</dbReference>
<dbReference type="EMBL" id="FRCB01000005">
    <property type="protein sequence ID" value="SHM19205.1"/>
    <property type="molecule type" value="Genomic_DNA"/>
</dbReference>
<dbReference type="Gene3D" id="3.40.630.30">
    <property type="match status" value="1"/>
</dbReference>
<organism evidence="4 5">
    <name type="scientific">Roseovarius litoreus</name>
    <dbReference type="NCBI Taxonomy" id="1155722"/>
    <lineage>
        <taxon>Bacteria</taxon>
        <taxon>Pseudomonadati</taxon>
        <taxon>Pseudomonadota</taxon>
        <taxon>Alphaproteobacteria</taxon>
        <taxon>Rhodobacterales</taxon>
        <taxon>Roseobacteraceae</taxon>
        <taxon>Roseovarius</taxon>
    </lineage>
</organism>
<evidence type="ECO:0000256" key="2">
    <source>
        <dbReference type="ARBA" id="ARBA00023315"/>
    </source>
</evidence>
<protein>
    <submittedName>
        <fullName evidence="4">Acetyltransferase (GNAT) family protein</fullName>
    </submittedName>
</protein>
<dbReference type="PANTHER" id="PTHR43800:SF1">
    <property type="entry name" value="PEPTIDYL-LYSINE N-ACETYLTRANSFERASE YJAB"/>
    <property type="match status" value="1"/>
</dbReference>
<dbReference type="InterPro" id="IPR016181">
    <property type="entry name" value="Acyl_CoA_acyltransferase"/>
</dbReference>
<sequence>MLEDGLHDVPAGHTASVVTYLEMLSAAPERTCADVPLRLQRVMRPDPEWYLRLFRRVGDPWLWFGRLEMARADLQRLLDDPLVHVHAVMDGEAEMGLLELDFRVQGQCELAYFGLVPQAVGGGAGRWMMNRAIRLAWAEGITRFHVHTCTLDHPAALEFYRRSGFVPYKREIEIAPDPRLIGLIPEDAAPHVPLIRR</sequence>
<evidence type="ECO:0000313" key="5">
    <source>
        <dbReference type="Proteomes" id="UP000322545"/>
    </source>
</evidence>
<dbReference type="CDD" id="cd04301">
    <property type="entry name" value="NAT_SF"/>
    <property type="match status" value="1"/>
</dbReference>
<dbReference type="PROSITE" id="PS51186">
    <property type="entry name" value="GNAT"/>
    <property type="match status" value="1"/>
</dbReference>
<evidence type="ECO:0000256" key="1">
    <source>
        <dbReference type="ARBA" id="ARBA00022679"/>
    </source>
</evidence>